<protein>
    <recommendedName>
        <fullName evidence="8">IPO4/5-like TPR repeats domain-containing protein</fullName>
    </recommendedName>
</protein>
<dbReference type="AlphaFoldDB" id="A0A0L0UMS4"/>
<keyword evidence="4" id="KW-0963">Cytoplasm</keyword>
<keyword evidence="10" id="KW-1185">Reference proteome</keyword>
<dbReference type="GO" id="GO:0006606">
    <property type="term" value="P:protein import into nucleus"/>
    <property type="evidence" value="ECO:0007669"/>
    <property type="project" value="InterPro"/>
</dbReference>
<dbReference type="SUPFAM" id="SSF48371">
    <property type="entry name" value="ARM repeat"/>
    <property type="match status" value="1"/>
</dbReference>
<evidence type="ECO:0000256" key="5">
    <source>
        <dbReference type="ARBA" id="ARBA00022737"/>
    </source>
</evidence>
<dbReference type="InterPro" id="IPR016024">
    <property type="entry name" value="ARM-type_fold"/>
</dbReference>
<dbReference type="Proteomes" id="UP000054564">
    <property type="component" value="Unassembled WGS sequence"/>
</dbReference>
<evidence type="ECO:0000256" key="2">
    <source>
        <dbReference type="ARBA" id="ARBA00004496"/>
    </source>
</evidence>
<evidence type="ECO:0000259" key="8">
    <source>
        <dbReference type="Pfam" id="PF25780"/>
    </source>
</evidence>
<comment type="caution">
    <text evidence="9">The sequence shown here is derived from an EMBL/GenBank/DDBJ whole genome shotgun (WGS) entry which is preliminary data.</text>
</comment>
<evidence type="ECO:0000256" key="1">
    <source>
        <dbReference type="ARBA" id="ARBA00004123"/>
    </source>
</evidence>
<dbReference type="InterPro" id="IPR040122">
    <property type="entry name" value="Importin_beta"/>
</dbReference>
<keyword evidence="3" id="KW-0813">Transport</keyword>
<evidence type="ECO:0000256" key="6">
    <source>
        <dbReference type="ARBA" id="ARBA00022927"/>
    </source>
</evidence>
<sequence>MRRKICEVISEVARNLVDDESNNQWPEILQFLFQCANSSSSQLQESALRIFTSVPNIFGNQEAQYIDLIKQMFAKSLEPTADVEVRFQAVRAVGAFILNHEKETQLHKHFSDLLPRMIMVIAESIEAADDQSLLKMFIELAELCPKFLRPQLNVIFELCIKMLKTVGVT</sequence>
<dbReference type="PANTHER" id="PTHR10527">
    <property type="entry name" value="IMPORTIN BETA"/>
    <property type="match status" value="1"/>
</dbReference>
<keyword evidence="7" id="KW-0539">Nucleus</keyword>
<gene>
    <name evidence="9" type="ORF">PSTG_18551</name>
</gene>
<dbReference type="Gene3D" id="1.25.10.10">
    <property type="entry name" value="Leucine-rich Repeat Variant"/>
    <property type="match status" value="1"/>
</dbReference>
<keyword evidence="6" id="KW-0653">Protein transport</keyword>
<dbReference type="Pfam" id="PF25780">
    <property type="entry name" value="TPR_IPO5"/>
    <property type="match status" value="1"/>
</dbReference>
<dbReference type="InterPro" id="IPR057672">
    <property type="entry name" value="TPR_IPO4/5"/>
</dbReference>
<name>A0A0L0UMS4_9BASI</name>
<evidence type="ECO:0000256" key="4">
    <source>
        <dbReference type="ARBA" id="ARBA00022490"/>
    </source>
</evidence>
<evidence type="ECO:0000256" key="7">
    <source>
        <dbReference type="ARBA" id="ARBA00023242"/>
    </source>
</evidence>
<dbReference type="GO" id="GO:0005737">
    <property type="term" value="C:cytoplasm"/>
    <property type="evidence" value="ECO:0007669"/>
    <property type="project" value="UniProtKB-SubCell"/>
</dbReference>
<reference evidence="10" key="1">
    <citation type="submission" date="2014-03" db="EMBL/GenBank/DDBJ databases">
        <title>The Genome Sequence of Puccinia striiformis f. sp. tritici PST-78.</title>
        <authorList>
            <consortium name="The Broad Institute Genome Sequencing Platform"/>
            <person name="Cuomo C."/>
            <person name="Hulbert S."/>
            <person name="Chen X."/>
            <person name="Walker B."/>
            <person name="Young S.K."/>
            <person name="Zeng Q."/>
            <person name="Gargeya S."/>
            <person name="Fitzgerald M."/>
            <person name="Haas B."/>
            <person name="Abouelleil A."/>
            <person name="Alvarado L."/>
            <person name="Arachchi H.M."/>
            <person name="Berlin A.M."/>
            <person name="Chapman S.B."/>
            <person name="Goldberg J."/>
            <person name="Griggs A."/>
            <person name="Gujja S."/>
            <person name="Hansen M."/>
            <person name="Howarth C."/>
            <person name="Imamovic A."/>
            <person name="Larimer J."/>
            <person name="McCowan C."/>
            <person name="Montmayeur A."/>
            <person name="Murphy C."/>
            <person name="Neiman D."/>
            <person name="Pearson M."/>
            <person name="Priest M."/>
            <person name="Roberts A."/>
            <person name="Saif S."/>
            <person name="Shea T."/>
            <person name="Sisk P."/>
            <person name="Sykes S."/>
            <person name="Wortman J."/>
            <person name="Nusbaum C."/>
            <person name="Birren B."/>
        </authorList>
    </citation>
    <scope>NUCLEOTIDE SEQUENCE [LARGE SCALE GENOMIC DNA]</scope>
    <source>
        <strain evidence="10">race PST-78</strain>
    </source>
</reference>
<proteinExistence type="predicted"/>
<dbReference type="EMBL" id="AJIL01003286">
    <property type="protein sequence ID" value="KNE88054.1"/>
    <property type="molecule type" value="Genomic_DNA"/>
</dbReference>
<organism evidence="9 10">
    <name type="scientific">Puccinia striiformis f. sp. tritici PST-78</name>
    <dbReference type="NCBI Taxonomy" id="1165861"/>
    <lineage>
        <taxon>Eukaryota</taxon>
        <taxon>Fungi</taxon>
        <taxon>Dikarya</taxon>
        <taxon>Basidiomycota</taxon>
        <taxon>Pucciniomycotina</taxon>
        <taxon>Pucciniomycetes</taxon>
        <taxon>Pucciniales</taxon>
        <taxon>Pucciniaceae</taxon>
        <taxon>Puccinia</taxon>
    </lineage>
</organism>
<evidence type="ECO:0000256" key="3">
    <source>
        <dbReference type="ARBA" id="ARBA00022448"/>
    </source>
</evidence>
<accession>A0A0L0UMS4</accession>
<evidence type="ECO:0000313" key="10">
    <source>
        <dbReference type="Proteomes" id="UP000054564"/>
    </source>
</evidence>
<evidence type="ECO:0000313" key="9">
    <source>
        <dbReference type="EMBL" id="KNE88054.1"/>
    </source>
</evidence>
<dbReference type="InterPro" id="IPR011989">
    <property type="entry name" value="ARM-like"/>
</dbReference>
<dbReference type="STRING" id="1165861.A0A0L0UMS4"/>
<comment type="subcellular location">
    <subcellularLocation>
        <location evidence="2">Cytoplasm</location>
    </subcellularLocation>
    <subcellularLocation>
        <location evidence="1">Nucleus</location>
    </subcellularLocation>
</comment>
<feature type="domain" description="IPO4/5-like TPR repeats" evidence="8">
    <location>
        <begin position="1"/>
        <end position="158"/>
    </location>
</feature>
<keyword evidence="5" id="KW-0677">Repeat</keyword>